<evidence type="ECO:0000256" key="1">
    <source>
        <dbReference type="SAM" id="Phobius"/>
    </source>
</evidence>
<proteinExistence type="predicted"/>
<accession>K2GFY4</accession>
<dbReference type="EMBL" id="AMFJ01000201">
    <property type="protein sequence ID" value="EKE29249.1"/>
    <property type="molecule type" value="Genomic_DNA"/>
</dbReference>
<dbReference type="AlphaFoldDB" id="K2GFY4"/>
<evidence type="ECO:0000313" key="2">
    <source>
        <dbReference type="EMBL" id="EKE29249.1"/>
    </source>
</evidence>
<name>K2GFY4_9BACT</name>
<keyword evidence="1" id="KW-0812">Transmembrane</keyword>
<organism evidence="2">
    <name type="scientific">uncultured bacterium</name>
    <name type="common">gcode 4</name>
    <dbReference type="NCBI Taxonomy" id="1234023"/>
    <lineage>
        <taxon>Bacteria</taxon>
        <taxon>environmental samples</taxon>
    </lineage>
</organism>
<keyword evidence="1" id="KW-1133">Transmembrane helix</keyword>
<feature type="transmembrane region" description="Helical" evidence="1">
    <location>
        <begin position="7"/>
        <end position="27"/>
    </location>
</feature>
<gene>
    <name evidence="2" type="ORF">ACD_2C00201G0011</name>
</gene>
<sequence>MKEFSLLKIYLVIIAIVWLIWAVTWYGNLGYQAIKYKLITPQEYLIWSYDAYQIKQCEDPIVVPSKESAVTSPAPTTTVTQTRTPEEIQKCKDEARTNILAKRDYDYKDSIISGVVWWSIFLILFLTHFPVFFKKYKEDRKK</sequence>
<comment type="caution">
    <text evidence="2">The sequence shown here is derived from an EMBL/GenBank/DDBJ whole genome shotgun (WGS) entry which is preliminary data.</text>
</comment>
<keyword evidence="1" id="KW-0472">Membrane</keyword>
<reference evidence="2" key="1">
    <citation type="journal article" date="2012" name="Science">
        <title>Fermentation, hydrogen, and sulfur metabolism in multiple uncultivated bacterial phyla.</title>
        <authorList>
            <person name="Wrighton K.C."/>
            <person name="Thomas B.C."/>
            <person name="Sharon I."/>
            <person name="Miller C.S."/>
            <person name="Castelle C.J."/>
            <person name="VerBerkmoes N.C."/>
            <person name="Wilkins M.J."/>
            <person name="Hettich R.L."/>
            <person name="Lipton M.S."/>
            <person name="Williams K.H."/>
            <person name="Long P.E."/>
            <person name="Banfield J.F."/>
        </authorList>
    </citation>
    <scope>NUCLEOTIDE SEQUENCE [LARGE SCALE GENOMIC DNA]</scope>
</reference>
<protein>
    <submittedName>
        <fullName evidence="2">Uncharacterized protein</fullName>
    </submittedName>
</protein>
<feature type="transmembrane region" description="Helical" evidence="1">
    <location>
        <begin position="115"/>
        <end position="133"/>
    </location>
</feature>